<dbReference type="PANTHER" id="PTHR23028">
    <property type="entry name" value="ACETYLTRANSFERASE"/>
    <property type="match status" value="1"/>
</dbReference>
<feature type="transmembrane region" description="Helical" evidence="1">
    <location>
        <begin position="206"/>
        <end position="226"/>
    </location>
</feature>
<sequence length="456" mass="50638">MWSARKISAKLRRNGGVRLTAARSPRAPWMSGAGDHARIIHQPTVVRPPLRRTEPHRLSRIWREVRMQTRQSNPNLRSLTGLRFVAMLPVFLTHAAFEGVFSDAKVSWGFLDAMGSTGYMAVSFFFVLSGFVITWSYRPTDTARKFWRRRFFRVFPNHVVTYALALGLIAAVGLSVGVLPSVTQLFLVQSWVPDPAFTDTGNSVSWSLAVDVVFYALFPVLLTLVNKIKPNRLWYWVGGSVIGVAVVPAIALAALPSTPEMPLGGVSVSQYWFTYFFPLFRLLECVLGMLMARIVLSGKWIRLRVLPAAVLVVIAYYFAQQVPYLYRLSAVTVLPVALLTAAAAVADSEGRGTLFGSKVMVWFGELSFAFYLLHNLVLKYGHLLLGHTEEEGELVGHTWGVPEGIALIAAAFAVSLLLAWLLHNGVEKQAMRRWSRRKPAPVAEVTSGFYAKDGAI</sequence>
<protein>
    <submittedName>
        <fullName evidence="3">Isovaleryltransferase MppN</fullName>
    </submittedName>
</protein>
<gene>
    <name evidence="3" type="primary">mppN</name>
</gene>
<reference evidence="3" key="1">
    <citation type="journal article" date="2006" name="Antimicrob. Agents Chemother.">
        <title>Biosynthetic pathway for mannopeptimycins, lipoglycopeptide antibiotics active against drug-resistant gram-positive pathogens.</title>
        <authorList>
            <person name="Magarvey N.A."/>
            <person name="Haltli B."/>
            <person name="He M."/>
            <person name="Greenstein M."/>
            <person name="Hucul J.A."/>
        </authorList>
    </citation>
    <scope>NUCLEOTIDE SEQUENCE</scope>
</reference>
<feature type="transmembrane region" description="Helical" evidence="1">
    <location>
        <begin position="359"/>
        <end position="378"/>
    </location>
</feature>
<feature type="domain" description="Acyltransferase 3" evidence="2">
    <location>
        <begin position="78"/>
        <end position="421"/>
    </location>
</feature>
<feature type="transmembrane region" description="Helical" evidence="1">
    <location>
        <begin position="325"/>
        <end position="347"/>
    </location>
</feature>
<dbReference type="GO" id="GO:0000271">
    <property type="term" value="P:polysaccharide biosynthetic process"/>
    <property type="evidence" value="ECO:0007669"/>
    <property type="project" value="TreeGrafter"/>
</dbReference>
<feature type="transmembrane region" description="Helical" evidence="1">
    <location>
        <begin position="275"/>
        <end position="296"/>
    </location>
</feature>
<name>Q643C2_STRHY</name>
<dbReference type="TCDB" id="9.B.97.3.1">
    <property type="family name" value="the acyltransferase-3/putative acetyl-coa transporter (atat) family"/>
</dbReference>
<dbReference type="InterPro" id="IPR050879">
    <property type="entry name" value="Acyltransferase_3"/>
</dbReference>
<dbReference type="EMBL" id="AY735112">
    <property type="protein sequence ID" value="AAU34207.1"/>
    <property type="molecule type" value="Genomic_DNA"/>
</dbReference>
<keyword evidence="3" id="KW-0808">Transferase</keyword>
<evidence type="ECO:0000256" key="1">
    <source>
        <dbReference type="SAM" id="Phobius"/>
    </source>
</evidence>
<dbReference type="Pfam" id="PF01757">
    <property type="entry name" value="Acyl_transf_3"/>
    <property type="match status" value="1"/>
</dbReference>
<dbReference type="InterPro" id="IPR002656">
    <property type="entry name" value="Acyl_transf_3_dom"/>
</dbReference>
<keyword evidence="1" id="KW-0812">Transmembrane</keyword>
<feature type="transmembrane region" description="Helical" evidence="1">
    <location>
        <begin position="404"/>
        <end position="423"/>
    </location>
</feature>
<keyword evidence="1" id="KW-0472">Membrane</keyword>
<feature type="transmembrane region" description="Helical" evidence="1">
    <location>
        <begin position="117"/>
        <end position="138"/>
    </location>
</feature>
<feature type="transmembrane region" description="Helical" evidence="1">
    <location>
        <begin position="159"/>
        <end position="186"/>
    </location>
</feature>
<organism evidence="3">
    <name type="scientific">Streptomyces hygroscopicus</name>
    <dbReference type="NCBI Taxonomy" id="1912"/>
    <lineage>
        <taxon>Bacteria</taxon>
        <taxon>Bacillati</taxon>
        <taxon>Actinomycetota</taxon>
        <taxon>Actinomycetes</taxon>
        <taxon>Kitasatosporales</taxon>
        <taxon>Streptomycetaceae</taxon>
        <taxon>Streptomyces</taxon>
        <taxon>Streptomyces violaceusniger group</taxon>
    </lineage>
</organism>
<proteinExistence type="predicted"/>
<feature type="transmembrane region" description="Helical" evidence="1">
    <location>
        <begin position="76"/>
        <end position="97"/>
    </location>
</feature>
<feature type="transmembrane region" description="Helical" evidence="1">
    <location>
        <begin position="233"/>
        <end position="255"/>
    </location>
</feature>
<feature type="transmembrane region" description="Helical" evidence="1">
    <location>
        <begin position="303"/>
        <end position="319"/>
    </location>
</feature>
<keyword evidence="1" id="KW-1133">Transmembrane helix</keyword>
<dbReference type="PANTHER" id="PTHR23028:SF53">
    <property type="entry name" value="ACYL_TRANSF_3 DOMAIN-CONTAINING PROTEIN"/>
    <property type="match status" value="1"/>
</dbReference>
<evidence type="ECO:0000259" key="2">
    <source>
        <dbReference type="Pfam" id="PF01757"/>
    </source>
</evidence>
<dbReference type="AlphaFoldDB" id="Q643C2"/>
<dbReference type="GO" id="GO:0016020">
    <property type="term" value="C:membrane"/>
    <property type="evidence" value="ECO:0007669"/>
    <property type="project" value="TreeGrafter"/>
</dbReference>
<evidence type="ECO:0000313" key="3">
    <source>
        <dbReference type="EMBL" id="AAU34207.1"/>
    </source>
</evidence>
<accession>Q643C2</accession>
<dbReference type="GO" id="GO:0016747">
    <property type="term" value="F:acyltransferase activity, transferring groups other than amino-acyl groups"/>
    <property type="evidence" value="ECO:0007669"/>
    <property type="project" value="InterPro"/>
</dbReference>